<reference evidence="9" key="1">
    <citation type="submission" date="2020-02" db="EMBL/GenBank/DDBJ databases">
        <authorList>
            <person name="Meier V. D."/>
        </authorList>
    </citation>
    <scope>NUCLEOTIDE SEQUENCE</scope>
    <source>
        <strain evidence="9">AVDCRST_MAG18</strain>
    </source>
</reference>
<keyword evidence="4" id="KW-0808">Transferase</keyword>
<dbReference type="SMART" id="SM00387">
    <property type="entry name" value="HATPase_c"/>
    <property type="match status" value="1"/>
</dbReference>
<keyword evidence="3" id="KW-0597">Phosphoprotein</keyword>
<evidence type="ECO:0000256" key="1">
    <source>
        <dbReference type="ARBA" id="ARBA00000085"/>
    </source>
</evidence>
<dbReference type="SUPFAM" id="SSF55874">
    <property type="entry name" value="ATPase domain of HSP90 chaperone/DNA topoisomerase II/histidine kinase"/>
    <property type="match status" value="1"/>
</dbReference>
<dbReference type="Gene3D" id="3.30.450.40">
    <property type="match status" value="2"/>
</dbReference>
<dbReference type="SMART" id="SM00091">
    <property type="entry name" value="PAS"/>
    <property type="match status" value="1"/>
</dbReference>
<dbReference type="Gene3D" id="3.30.565.10">
    <property type="entry name" value="Histidine kinase-like ATPase, C-terminal domain"/>
    <property type="match status" value="1"/>
</dbReference>
<dbReference type="Pfam" id="PF00512">
    <property type="entry name" value="HisKA"/>
    <property type="match status" value="1"/>
</dbReference>
<dbReference type="CDD" id="cd00075">
    <property type="entry name" value="HATPase"/>
    <property type="match status" value="1"/>
</dbReference>
<keyword evidence="5" id="KW-0418">Kinase</keyword>
<dbReference type="Gene3D" id="1.10.287.130">
    <property type="match status" value="1"/>
</dbReference>
<organism evidence="9">
    <name type="scientific">uncultured Thermomicrobiales bacterium</name>
    <dbReference type="NCBI Taxonomy" id="1645740"/>
    <lineage>
        <taxon>Bacteria</taxon>
        <taxon>Pseudomonadati</taxon>
        <taxon>Thermomicrobiota</taxon>
        <taxon>Thermomicrobia</taxon>
        <taxon>Thermomicrobiales</taxon>
        <taxon>environmental samples</taxon>
    </lineage>
</organism>
<dbReference type="InterPro" id="IPR029016">
    <property type="entry name" value="GAF-like_dom_sf"/>
</dbReference>
<dbReference type="InterPro" id="IPR004358">
    <property type="entry name" value="Sig_transdc_His_kin-like_C"/>
</dbReference>
<gene>
    <name evidence="9" type="ORF">AVDCRST_MAG18-4022</name>
</gene>
<dbReference type="SUPFAM" id="SSF55781">
    <property type="entry name" value="GAF domain-like"/>
    <property type="match status" value="2"/>
</dbReference>
<protein>
    <recommendedName>
        <fullName evidence="2">histidine kinase</fullName>
        <ecNumber evidence="2">2.7.13.3</ecNumber>
    </recommendedName>
</protein>
<dbReference type="Pfam" id="PF01590">
    <property type="entry name" value="GAF"/>
    <property type="match status" value="2"/>
</dbReference>
<evidence type="ECO:0000256" key="3">
    <source>
        <dbReference type="ARBA" id="ARBA00022553"/>
    </source>
</evidence>
<dbReference type="PANTHER" id="PTHR43711:SF1">
    <property type="entry name" value="HISTIDINE KINASE 1"/>
    <property type="match status" value="1"/>
</dbReference>
<dbReference type="InterPro" id="IPR003661">
    <property type="entry name" value="HisK_dim/P_dom"/>
</dbReference>
<dbReference type="InterPro" id="IPR003594">
    <property type="entry name" value="HATPase_dom"/>
</dbReference>
<dbReference type="NCBIfam" id="TIGR00229">
    <property type="entry name" value="sensory_box"/>
    <property type="match status" value="1"/>
</dbReference>
<sequence>MPALHDLERLKTLRSLDLLDPAAEAAFDRLARLAARSLGVPVALVSFVSADRQVLRGAAGVPEPVASQRELPLSHSFCQHVVVTEASLVVADVREHPLVRDNLSIPDFGVVAYAGIPLRTKDGQVLGSLCAIDRRVRTWTEEEVATLTDFAAAAMSEIELRATVREAEQSRREWLALLDSSGEGVFGFDTAARCTHINGAALAFFGYTAEECLGRDMHDLVQSRPPDGSPQTLEESVIYQALQTGRAIHLRETVLRHKDGSPLSALCSCSPVLKNGVVAGGIVTVVDIGERKRAEEWQQLLAEAGATIAVSLDHRTILSSLARLIVPRLADWCTLDLVGDDGHLARAAYAHADAAKEPLLREMGERYPPAATEPSPILAALRDGSPKLIAEVSDGDLAALTRDDEHLRLVRALGLDSGIVLPIQARGRTLGVLSLVRVGTRRFRATDLPPVEELTRRCALALDNARLYAQAQEAVRLRDQFVAIASHELRTPVTSIRGYAQLLERQAAQGTLDAARAGRHAGHIVAQASRLGALIGDLLDASRFQQGRLDLNLEACDLTALAGEVLAAFRTAPERTPRHSFRLVAPGPVVGQWDRARLDQVLTNLVSNALKYSPEGGEVCVEVRAMPDDRADLLVRDQGIGIPPEEQPQLFQPFARGASSHGQIGGTGLGLYIVRQILEGHGGTIAVASVPGHGTTFSASLPLAAAAPPLALPAD</sequence>
<dbReference type="Pfam" id="PF02518">
    <property type="entry name" value="HATPase_c"/>
    <property type="match status" value="1"/>
</dbReference>
<evidence type="ECO:0000259" key="7">
    <source>
        <dbReference type="PROSITE" id="PS50109"/>
    </source>
</evidence>
<accession>A0A6J4VRR1</accession>
<dbReference type="CDD" id="cd00082">
    <property type="entry name" value="HisKA"/>
    <property type="match status" value="1"/>
</dbReference>
<dbReference type="PRINTS" id="PR00344">
    <property type="entry name" value="BCTRLSENSOR"/>
</dbReference>
<dbReference type="GO" id="GO:0000155">
    <property type="term" value="F:phosphorelay sensor kinase activity"/>
    <property type="evidence" value="ECO:0007669"/>
    <property type="project" value="InterPro"/>
</dbReference>
<evidence type="ECO:0000259" key="8">
    <source>
        <dbReference type="PROSITE" id="PS50112"/>
    </source>
</evidence>
<dbReference type="PROSITE" id="PS50112">
    <property type="entry name" value="PAS"/>
    <property type="match status" value="1"/>
</dbReference>
<dbReference type="PANTHER" id="PTHR43711">
    <property type="entry name" value="TWO-COMPONENT HISTIDINE KINASE"/>
    <property type="match status" value="1"/>
</dbReference>
<dbReference type="InterPro" id="IPR000014">
    <property type="entry name" value="PAS"/>
</dbReference>
<dbReference type="SUPFAM" id="SSF55785">
    <property type="entry name" value="PYP-like sensor domain (PAS domain)"/>
    <property type="match status" value="1"/>
</dbReference>
<dbReference type="EC" id="2.7.13.3" evidence="2"/>
<dbReference type="FunFam" id="3.30.565.10:FF:000006">
    <property type="entry name" value="Sensor histidine kinase WalK"/>
    <property type="match status" value="1"/>
</dbReference>
<evidence type="ECO:0000313" key="9">
    <source>
        <dbReference type="EMBL" id="CAA9586971.1"/>
    </source>
</evidence>
<name>A0A6J4VRR1_9BACT</name>
<dbReference type="CDD" id="cd00130">
    <property type="entry name" value="PAS"/>
    <property type="match status" value="1"/>
</dbReference>
<dbReference type="SMART" id="SM00388">
    <property type="entry name" value="HisKA"/>
    <property type="match status" value="1"/>
</dbReference>
<dbReference type="AlphaFoldDB" id="A0A6J4VRR1"/>
<keyword evidence="6" id="KW-0902">Two-component regulatory system</keyword>
<dbReference type="InterPro" id="IPR036890">
    <property type="entry name" value="HATPase_C_sf"/>
</dbReference>
<dbReference type="InterPro" id="IPR005467">
    <property type="entry name" value="His_kinase_dom"/>
</dbReference>
<dbReference type="InterPro" id="IPR003018">
    <property type="entry name" value="GAF"/>
</dbReference>
<dbReference type="Pfam" id="PF08448">
    <property type="entry name" value="PAS_4"/>
    <property type="match status" value="1"/>
</dbReference>
<dbReference type="SUPFAM" id="SSF47384">
    <property type="entry name" value="Homodimeric domain of signal transducing histidine kinase"/>
    <property type="match status" value="1"/>
</dbReference>
<evidence type="ECO:0000256" key="4">
    <source>
        <dbReference type="ARBA" id="ARBA00022679"/>
    </source>
</evidence>
<evidence type="ECO:0000256" key="2">
    <source>
        <dbReference type="ARBA" id="ARBA00012438"/>
    </source>
</evidence>
<dbReference type="SMART" id="SM00065">
    <property type="entry name" value="GAF"/>
    <property type="match status" value="2"/>
</dbReference>
<dbReference type="EMBL" id="CADCWN010000318">
    <property type="protein sequence ID" value="CAA9586971.1"/>
    <property type="molecule type" value="Genomic_DNA"/>
</dbReference>
<evidence type="ECO:0000256" key="6">
    <source>
        <dbReference type="ARBA" id="ARBA00023012"/>
    </source>
</evidence>
<dbReference type="InterPro" id="IPR013656">
    <property type="entry name" value="PAS_4"/>
</dbReference>
<dbReference type="Gene3D" id="3.30.450.20">
    <property type="entry name" value="PAS domain"/>
    <property type="match status" value="1"/>
</dbReference>
<evidence type="ECO:0000256" key="5">
    <source>
        <dbReference type="ARBA" id="ARBA00022777"/>
    </source>
</evidence>
<dbReference type="PROSITE" id="PS50109">
    <property type="entry name" value="HIS_KIN"/>
    <property type="match status" value="1"/>
</dbReference>
<comment type="catalytic activity">
    <reaction evidence="1">
        <text>ATP + protein L-histidine = ADP + protein N-phospho-L-histidine.</text>
        <dbReference type="EC" id="2.7.13.3"/>
    </reaction>
</comment>
<dbReference type="InterPro" id="IPR035965">
    <property type="entry name" value="PAS-like_dom_sf"/>
</dbReference>
<feature type="domain" description="PAS" evidence="8">
    <location>
        <begin position="170"/>
        <end position="245"/>
    </location>
</feature>
<dbReference type="InterPro" id="IPR036097">
    <property type="entry name" value="HisK_dim/P_sf"/>
</dbReference>
<feature type="domain" description="Histidine kinase" evidence="7">
    <location>
        <begin position="484"/>
        <end position="705"/>
    </location>
</feature>
<proteinExistence type="predicted"/>
<dbReference type="InterPro" id="IPR050736">
    <property type="entry name" value="Sensor_HK_Regulatory"/>
</dbReference>